<proteinExistence type="predicted"/>
<protein>
    <submittedName>
        <fullName evidence="2">DinB family protein</fullName>
    </submittedName>
</protein>
<accession>A0ABW0I6H6</accession>
<dbReference type="EMBL" id="JBHSMA010000001">
    <property type="protein sequence ID" value="MFC5408439.1"/>
    <property type="molecule type" value="Genomic_DNA"/>
</dbReference>
<keyword evidence="3" id="KW-1185">Reference proteome</keyword>
<evidence type="ECO:0000259" key="1">
    <source>
        <dbReference type="Pfam" id="PF12867"/>
    </source>
</evidence>
<dbReference type="RefSeq" id="WP_379841310.1">
    <property type="nucleotide sequence ID" value="NZ_JBHSMA010000001.1"/>
</dbReference>
<dbReference type="Pfam" id="PF12867">
    <property type="entry name" value="DinB_2"/>
    <property type="match status" value="1"/>
</dbReference>
<comment type="caution">
    <text evidence="2">The sequence shown here is derived from an EMBL/GenBank/DDBJ whole genome shotgun (WGS) entry which is preliminary data.</text>
</comment>
<evidence type="ECO:0000313" key="2">
    <source>
        <dbReference type="EMBL" id="MFC5408439.1"/>
    </source>
</evidence>
<name>A0ABW0I6H6_9BACT</name>
<dbReference type="InterPro" id="IPR034660">
    <property type="entry name" value="DinB/YfiT-like"/>
</dbReference>
<organism evidence="2 3">
    <name type="scientific">Larkinella bovis</name>
    <dbReference type="NCBI Taxonomy" id="683041"/>
    <lineage>
        <taxon>Bacteria</taxon>
        <taxon>Pseudomonadati</taxon>
        <taxon>Bacteroidota</taxon>
        <taxon>Cytophagia</taxon>
        <taxon>Cytophagales</taxon>
        <taxon>Spirosomataceae</taxon>
        <taxon>Larkinella</taxon>
    </lineage>
</organism>
<sequence length="190" mass="22403">MQKLETAQQLQQRIRTVLETVEREFRPLSDEQLTWKPDTRRWSITQCLQHLNLAERFYIRNLQKKVDDLGLMQTHPTDQTLKSGLVGRTLRYLIDPNTTLKMPTVSFMKPRNDLNARDVLQQFVELQQLLDEILNKAPYLDWNQTQLMTLFGNWMKINVGDAFLMLVAHTERHIQQALRVKQEANGFLAK</sequence>
<dbReference type="InterPro" id="IPR024775">
    <property type="entry name" value="DinB-like"/>
</dbReference>
<gene>
    <name evidence="2" type="ORF">ACFPMF_03910</name>
</gene>
<dbReference type="Proteomes" id="UP001596106">
    <property type="component" value="Unassembled WGS sequence"/>
</dbReference>
<evidence type="ECO:0000313" key="3">
    <source>
        <dbReference type="Proteomes" id="UP001596106"/>
    </source>
</evidence>
<feature type="domain" description="DinB-like" evidence="1">
    <location>
        <begin position="18"/>
        <end position="177"/>
    </location>
</feature>
<reference evidence="3" key="1">
    <citation type="journal article" date="2019" name="Int. J. Syst. Evol. Microbiol.">
        <title>The Global Catalogue of Microorganisms (GCM) 10K type strain sequencing project: providing services to taxonomists for standard genome sequencing and annotation.</title>
        <authorList>
            <consortium name="The Broad Institute Genomics Platform"/>
            <consortium name="The Broad Institute Genome Sequencing Center for Infectious Disease"/>
            <person name="Wu L."/>
            <person name="Ma J."/>
        </authorList>
    </citation>
    <scope>NUCLEOTIDE SEQUENCE [LARGE SCALE GENOMIC DNA]</scope>
    <source>
        <strain evidence="3">CCUG 55250</strain>
    </source>
</reference>
<dbReference type="SUPFAM" id="SSF109854">
    <property type="entry name" value="DinB/YfiT-like putative metalloenzymes"/>
    <property type="match status" value="1"/>
</dbReference>
<dbReference type="Gene3D" id="1.20.120.450">
    <property type="entry name" value="dinb family like domain"/>
    <property type="match status" value="1"/>
</dbReference>